<dbReference type="EnsemblBacteria" id="ACO81004">
    <property type="protein sequence ID" value="ACO81004"/>
    <property type="gene ID" value="Avin_49050"/>
</dbReference>
<reference evidence="2 3" key="1">
    <citation type="journal article" date="2009" name="J. Bacteriol.">
        <title>Genome sequence of Azotobacter vinelandii, an obligate aerobe specialized to support diverse anaerobic metabolic processes.</title>
        <authorList>
            <person name="Setubal J.C."/>
            <person name="dos Santos P."/>
            <person name="Goldman B.S."/>
            <person name="Ertesvag H."/>
            <person name="Espin G."/>
            <person name="Rubio L.M."/>
            <person name="Valla S."/>
            <person name="Almeida N.F."/>
            <person name="Balasubramanian D."/>
            <person name="Cromes L."/>
            <person name="Curatti L."/>
            <person name="Du Z."/>
            <person name="Godsy E."/>
            <person name="Goodner B."/>
            <person name="Hellner-Burris K."/>
            <person name="Hernandez J.A."/>
            <person name="Houmiel K."/>
            <person name="Imperial J."/>
            <person name="Kennedy C."/>
            <person name="Larson T.J."/>
            <person name="Latreille P."/>
            <person name="Ligon L.S."/>
            <person name="Lu J."/>
            <person name="Maerk M."/>
            <person name="Miller N.M."/>
            <person name="Norton S."/>
            <person name="O'Carroll I.P."/>
            <person name="Paulsen I."/>
            <person name="Raulfs E.C."/>
            <person name="Roemer R."/>
            <person name="Rosser J."/>
            <person name="Segura D."/>
            <person name="Slater S."/>
            <person name="Stricklin S.L."/>
            <person name="Studholme D.J."/>
            <person name="Sun J."/>
            <person name="Viana C.J."/>
            <person name="Wallin E."/>
            <person name="Wang B."/>
            <person name="Wheeler C."/>
            <person name="Zhu H."/>
            <person name="Dean D.R."/>
            <person name="Dixon R."/>
            <person name="Wood D."/>
        </authorList>
    </citation>
    <scope>NUCLEOTIDE SEQUENCE [LARGE SCALE GENOMIC DNA]</scope>
    <source>
        <strain evidence="3">DJ / ATCC BAA-1303</strain>
    </source>
</reference>
<keyword evidence="1" id="KW-1133">Transmembrane helix</keyword>
<protein>
    <submittedName>
        <fullName evidence="2">Uncharacterized protein</fullName>
    </submittedName>
</protein>
<dbReference type="HOGENOM" id="CLU_2986641_0_0_6"/>
<evidence type="ECO:0000256" key="1">
    <source>
        <dbReference type="SAM" id="Phobius"/>
    </source>
</evidence>
<organism evidence="2 3">
    <name type="scientific">Azotobacter vinelandii (strain DJ / ATCC BAA-1303)</name>
    <dbReference type="NCBI Taxonomy" id="322710"/>
    <lineage>
        <taxon>Bacteria</taxon>
        <taxon>Pseudomonadati</taxon>
        <taxon>Pseudomonadota</taxon>
        <taxon>Gammaproteobacteria</taxon>
        <taxon>Pseudomonadales</taxon>
        <taxon>Pseudomonadaceae</taxon>
        <taxon>Azotobacter</taxon>
    </lineage>
</organism>
<keyword evidence="3" id="KW-1185">Reference proteome</keyword>
<keyword evidence="1" id="KW-0472">Membrane</keyword>
<accession>C1DK99</accession>
<keyword evidence="1" id="KW-0812">Transmembrane</keyword>
<feature type="transmembrane region" description="Helical" evidence="1">
    <location>
        <begin position="21"/>
        <end position="41"/>
    </location>
</feature>
<dbReference type="KEGG" id="avn:Avin_49050"/>
<gene>
    <name evidence="2" type="ordered locus">Avin_49050</name>
</gene>
<proteinExistence type="predicted"/>
<dbReference type="Proteomes" id="UP000002424">
    <property type="component" value="Chromosome"/>
</dbReference>
<name>C1DK99_AZOVD</name>
<evidence type="ECO:0000313" key="2">
    <source>
        <dbReference type="EMBL" id="ACO81004.1"/>
    </source>
</evidence>
<sequence length="57" mass="6528">MFPQHDPARQPWIKALPMKRRLPLLLACLAYILLSLLWITASDWLLISLVDSADLKA</sequence>
<dbReference type="EMBL" id="CP001157">
    <property type="protein sequence ID" value="ACO81004.1"/>
    <property type="molecule type" value="Genomic_DNA"/>
</dbReference>
<evidence type="ECO:0000313" key="3">
    <source>
        <dbReference type="Proteomes" id="UP000002424"/>
    </source>
</evidence>
<dbReference type="AlphaFoldDB" id="C1DK99"/>